<sequence>MSYDFDMALKNFESDVRAVYPDVGDGLLEFLMQQKLKDRDVSLYPRCNAVFDTEAATIFEKERMKKKLAHRKEQARQKHPNRRVEGQSSSDPQKSTMAPISRIIHNGVIKGLLEVDIPISMAKPREIQWVEEEGGNSRLKWLMLIRAKVTPSVHSSIVFPADGETYPKESFSPVKLDKGKTVVNIPVVDKDNGANLDEEYFKEGDEEMVGTISIIPTEYLGEYEGNPEDDFDMDDEEAFSFIRYEDEPGYF</sequence>
<dbReference type="EMBL" id="SDMP01000007">
    <property type="protein sequence ID" value="RYR47090.1"/>
    <property type="molecule type" value="Genomic_DNA"/>
</dbReference>
<protein>
    <submittedName>
        <fullName evidence="2">Uncharacterized protein</fullName>
    </submittedName>
</protein>
<dbReference type="AlphaFoldDB" id="A0A445C833"/>
<evidence type="ECO:0000313" key="3">
    <source>
        <dbReference type="Proteomes" id="UP000289738"/>
    </source>
</evidence>
<proteinExistence type="predicted"/>
<keyword evidence="3" id="KW-1185">Reference proteome</keyword>
<feature type="region of interest" description="Disordered" evidence="1">
    <location>
        <begin position="67"/>
        <end position="97"/>
    </location>
</feature>
<evidence type="ECO:0000256" key="1">
    <source>
        <dbReference type="SAM" id="MobiDB-lite"/>
    </source>
</evidence>
<dbReference type="Proteomes" id="UP000289738">
    <property type="component" value="Chromosome A07"/>
</dbReference>
<name>A0A445C833_ARAHY</name>
<feature type="compositionally biased region" description="Polar residues" evidence="1">
    <location>
        <begin position="86"/>
        <end position="97"/>
    </location>
</feature>
<organism evidence="2 3">
    <name type="scientific">Arachis hypogaea</name>
    <name type="common">Peanut</name>
    <dbReference type="NCBI Taxonomy" id="3818"/>
    <lineage>
        <taxon>Eukaryota</taxon>
        <taxon>Viridiplantae</taxon>
        <taxon>Streptophyta</taxon>
        <taxon>Embryophyta</taxon>
        <taxon>Tracheophyta</taxon>
        <taxon>Spermatophyta</taxon>
        <taxon>Magnoliopsida</taxon>
        <taxon>eudicotyledons</taxon>
        <taxon>Gunneridae</taxon>
        <taxon>Pentapetalae</taxon>
        <taxon>rosids</taxon>
        <taxon>fabids</taxon>
        <taxon>Fabales</taxon>
        <taxon>Fabaceae</taxon>
        <taxon>Papilionoideae</taxon>
        <taxon>50 kb inversion clade</taxon>
        <taxon>dalbergioids sensu lato</taxon>
        <taxon>Dalbergieae</taxon>
        <taxon>Pterocarpus clade</taxon>
        <taxon>Arachis</taxon>
    </lineage>
</organism>
<comment type="caution">
    <text evidence="2">The sequence shown here is derived from an EMBL/GenBank/DDBJ whole genome shotgun (WGS) entry which is preliminary data.</text>
</comment>
<gene>
    <name evidence="2" type="ORF">Ahy_A07g033024</name>
</gene>
<accession>A0A445C833</accession>
<evidence type="ECO:0000313" key="2">
    <source>
        <dbReference type="EMBL" id="RYR47090.1"/>
    </source>
</evidence>
<reference evidence="2 3" key="1">
    <citation type="submission" date="2019-01" db="EMBL/GenBank/DDBJ databases">
        <title>Sequencing of cultivated peanut Arachis hypogaea provides insights into genome evolution and oil improvement.</title>
        <authorList>
            <person name="Chen X."/>
        </authorList>
    </citation>
    <scope>NUCLEOTIDE SEQUENCE [LARGE SCALE GENOMIC DNA]</scope>
    <source>
        <strain evidence="3">cv. Fuhuasheng</strain>
        <tissue evidence="2">Leaves</tissue>
    </source>
</reference>